<dbReference type="Gene3D" id="3.20.20.20">
    <property type="entry name" value="Dihydropteroate synthase-like"/>
    <property type="match status" value="1"/>
</dbReference>
<dbReference type="InterPro" id="IPR036724">
    <property type="entry name" value="Cobalamin-bd_sf"/>
</dbReference>
<dbReference type="InterPro" id="IPR003726">
    <property type="entry name" value="HCY_dom"/>
</dbReference>
<comment type="function">
    <text evidence="18 21">Catalyzes the transfer of a methyl group from methyl-cobalamin to homocysteine, yielding enzyme-bound cob(I)alamin and methionine. Subsequently, remethylates the cofactor using methyltetrahydrofolate.</text>
</comment>
<evidence type="ECO:0000256" key="24">
    <source>
        <dbReference type="PROSITE-ProRule" id="PRU00333"/>
    </source>
</evidence>
<evidence type="ECO:0000256" key="8">
    <source>
        <dbReference type="ARBA" id="ARBA00022603"/>
    </source>
</evidence>
<feature type="binding site" evidence="22 24">
    <location>
        <position position="324"/>
    </location>
    <ligand>
        <name>Zn(2+)</name>
        <dbReference type="ChEBI" id="CHEBI:29105"/>
    </ligand>
</feature>
<dbReference type="CDD" id="cd00740">
    <property type="entry name" value="MeTr"/>
    <property type="match status" value="1"/>
</dbReference>
<dbReference type="Proteomes" id="UP000479043">
    <property type="component" value="Unassembled WGS sequence"/>
</dbReference>
<evidence type="ECO:0000259" key="29">
    <source>
        <dbReference type="PROSITE" id="PS51332"/>
    </source>
</evidence>
<evidence type="ECO:0000256" key="4">
    <source>
        <dbReference type="ARBA" id="ARBA00005178"/>
    </source>
</evidence>
<evidence type="ECO:0000256" key="12">
    <source>
        <dbReference type="ARBA" id="ARBA00022691"/>
    </source>
</evidence>
<comment type="cofactor">
    <cofactor evidence="3 21 22">
        <name>methylcob(III)alamin</name>
        <dbReference type="ChEBI" id="CHEBI:28115"/>
    </cofactor>
</comment>
<proteinExistence type="inferred from homology"/>
<evidence type="ECO:0000256" key="14">
    <source>
        <dbReference type="ARBA" id="ARBA00022737"/>
    </source>
</evidence>
<dbReference type="SMART" id="SM01018">
    <property type="entry name" value="B12-binding_2"/>
    <property type="match status" value="1"/>
</dbReference>
<feature type="binding site" evidence="23">
    <location>
        <begin position="769"/>
        <end position="773"/>
    </location>
    <ligand>
        <name>methylcob(III)alamin</name>
        <dbReference type="ChEBI" id="CHEBI:28115"/>
    </ligand>
</feature>
<evidence type="ECO:0000256" key="5">
    <source>
        <dbReference type="ARBA" id="ARBA00010398"/>
    </source>
</evidence>
<dbReference type="InterPro" id="IPR037010">
    <property type="entry name" value="VitB12-dep_Met_synth_activ_sf"/>
</dbReference>
<evidence type="ECO:0000256" key="15">
    <source>
        <dbReference type="ARBA" id="ARBA00022833"/>
    </source>
</evidence>
<dbReference type="SUPFAM" id="SSF52242">
    <property type="entry name" value="Cobalamin (vitamin B12)-binding domain"/>
    <property type="match status" value="1"/>
</dbReference>
<evidence type="ECO:0000313" key="32">
    <source>
        <dbReference type="Proteomes" id="UP000479043"/>
    </source>
</evidence>
<dbReference type="PANTHER" id="PTHR45833">
    <property type="entry name" value="METHIONINE SYNTHASE"/>
    <property type="match status" value="1"/>
</dbReference>
<feature type="binding site" evidence="23">
    <location>
        <position position="961"/>
    </location>
    <ligand>
        <name>S-adenosyl-L-methionine</name>
        <dbReference type="ChEBI" id="CHEBI:59789"/>
    </ligand>
</feature>
<dbReference type="Pfam" id="PF02310">
    <property type="entry name" value="B12-binding"/>
    <property type="match status" value="1"/>
</dbReference>
<comment type="cofactor">
    <cofactor evidence="2 21 24">
        <name>Zn(2+)</name>
        <dbReference type="ChEBI" id="CHEBI:29105"/>
    </cofactor>
</comment>
<evidence type="ECO:0000256" key="22">
    <source>
        <dbReference type="PIRSR" id="PIRSR000381-1"/>
    </source>
</evidence>
<keyword evidence="12 21" id="KW-0949">S-adenosyl-L-methionine</keyword>
<evidence type="ECO:0000256" key="25">
    <source>
        <dbReference type="SAM" id="Coils"/>
    </source>
</evidence>
<dbReference type="PROSITE" id="PS50972">
    <property type="entry name" value="PTERIN_BINDING"/>
    <property type="match status" value="1"/>
</dbReference>
<dbReference type="InterPro" id="IPR011005">
    <property type="entry name" value="Dihydropteroate_synth-like_sf"/>
</dbReference>
<keyword evidence="8 21" id="KW-0489">Methyltransferase</keyword>
<feature type="coiled-coil region" evidence="25">
    <location>
        <begin position="894"/>
        <end position="931"/>
    </location>
</feature>
<dbReference type="InterPro" id="IPR033706">
    <property type="entry name" value="Met_synthase_B12-bd"/>
</dbReference>
<dbReference type="PROSITE" id="PS50970">
    <property type="entry name" value="HCY"/>
    <property type="match status" value="1"/>
</dbReference>
<dbReference type="PROSITE" id="PS51332">
    <property type="entry name" value="B12_BINDING"/>
    <property type="match status" value="1"/>
</dbReference>
<keyword evidence="32" id="KW-1185">Reference proteome</keyword>
<dbReference type="PIRSF" id="PIRSF000381">
    <property type="entry name" value="MetH"/>
    <property type="match status" value="1"/>
</dbReference>
<dbReference type="SUPFAM" id="SSF56507">
    <property type="entry name" value="Methionine synthase activation domain-like"/>
    <property type="match status" value="1"/>
</dbReference>
<dbReference type="AlphaFoldDB" id="A0A6L8LIH0"/>
<dbReference type="GO" id="GO:0046653">
    <property type="term" value="P:tetrahydrofolate metabolic process"/>
    <property type="evidence" value="ECO:0007669"/>
    <property type="project" value="TreeGrafter"/>
</dbReference>
<evidence type="ECO:0000313" key="31">
    <source>
        <dbReference type="EMBL" id="MYM54240.1"/>
    </source>
</evidence>
<dbReference type="SUPFAM" id="SSF82282">
    <property type="entry name" value="Homocysteine S-methyltransferase"/>
    <property type="match status" value="1"/>
</dbReference>
<evidence type="ECO:0000256" key="6">
    <source>
        <dbReference type="ARBA" id="ARBA00012032"/>
    </source>
</evidence>
<accession>A0A6L8LIH0</accession>
<dbReference type="Gene3D" id="1.10.1240.10">
    <property type="entry name" value="Methionine synthase domain"/>
    <property type="match status" value="1"/>
</dbReference>
<evidence type="ECO:0000259" key="30">
    <source>
        <dbReference type="PROSITE" id="PS51337"/>
    </source>
</evidence>
<protein>
    <recommendedName>
        <fullName evidence="7 20">Methionine synthase</fullName>
        <ecNumber evidence="6 20">2.1.1.13</ecNumber>
    </recommendedName>
    <alternativeName>
        <fullName evidence="19 21">5-methyltetrahydrofolate--homocysteine methyltransferase</fullName>
    </alternativeName>
</protein>
<dbReference type="GO" id="GO:0008270">
    <property type="term" value="F:zinc ion binding"/>
    <property type="evidence" value="ECO:0007669"/>
    <property type="project" value="UniProtKB-UniRule"/>
</dbReference>
<dbReference type="EMBL" id="WWEN01000002">
    <property type="protein sequence ID" value="MYM54240.1"/>
    <property type="molecule type" value="Genomic_DNA"/>
</dbReference>
<evidence type="ECO:0000259" key="27">
    <source>
        <dbReference type="PROSITE" id="PS50972"/>
    </source>
</evidence>
<keyword evidence="9 21" id="KW-0028">Amino-acid biosynthesis</keyword>
<evidence type="ECO:0000256" key="16">
    <source>
        <dbReference type="ARBA" id="ARBA00023167"/>
    </source>
</evidence>
<keyword evidence="25" id="KW-0175">Coiled coil</keyword>
<reference evidence="31 32" key="1">
    <citation type="submission" date="2020-01" db="EMBL/GenBank/DDBJ databases">
        <authorList>
            <person name="Chen S."/>
        </authorList>
    </citation>
    <scope>NUCLEOTIDE SEQUENCE [LARGE SCALE GENOMIC DNA]</scope>
    <source>
        <strain evidence="31 32">GS-10</strain>
    </source>
</reference>
<dbReference type="PROSITE" id="PS50974">
    <property type="entry name" value="ADOMET_ACTIVATION"/>
    <property type="match status" value="1"/>
</dbReference>
<dbReference type="Gene3D" id="1.10.288.10">
    <property type="entry name" value="Cobalamin-dependent Methionine Synthase, domain 2"/>
    <property type="match status" value="1"/>
</dbReference>
<dbReference type="InterPro" id="IPR050554">
    <property type="entry name" value="Met_Synthase/Corrinoid"/>
</dbReference>
<evidence type="ECO:0000259" key="26">
    <source>
        <dbReference type="PROSITE" id="PS50970"/>
    </source>
</evidence>
<evidence type="ECO:0000256" key="19">
    <source>
        <dbReference type="ARBA" id="ARBA00031040"/>
    </source>
</evidence>
<feature type="domain" description="B12-binding" evidence="29">
    <location>
        <begin position="759"/>
        <end position="895"/>
    </location>
</feature>
<dbReference type="GO" id="GO:0032259">
    <property type="term" value="P:methylation"/>
    <property type="evidence" value="ECO:0007669"/>
    <property type="project" value="UniProtKB-KW"/>
</dbReference>
<dbReference type="GO" id="GO:0050667">
    <property type="term" value="P:homocysteine metabolic process"/>
    <property type="evidence" value="ECO:0007669"/>
    <property type="project" value="TreeGrafter"/>
</dbReference>
<feature type="domain" description="AdoMet activation" evidence="28">
    <location>
        <begin position="911"/>
        <end position="1241"/>
    </location>
</feature>
<feature type="binding site" evidence="23">
    <location>
        <position position="817"/>
    </location>
    <ligand>
        <name>methylcob(III)alamin</name>
        <dbReference type="ChEBI" id="CHEBI:28115"/>
    </ligand>
</feature>
<dbReference type="InterPro" id="IPR003759">
    <property type="entry name" value="Cbl-bd_cap"/>
</dbReference>
<dbReference type="FunFam" id="3.40.50.280:FF:000001">
    <property type="entry name" value="Methionine synthase"/>
    <property type="match status" value="1"/>
</dbReference>
<comment type="pathway">
    <text evidence="4 21">Amino-acid biosynthesis; L-methionine biosynthesis via de novo pathway; L-methionine from L-homocysteine (MetH route): step 1/1.</text>
</comment>
<evidence type="ECO:0000256" key="23">
    <source>
        <dbReference type="PIRSR" id="PIRSR000381-2"/>
    </source>
</evidence>
<evidence type="ECO:0000256" key="21">
    <source>
        <dbReference type="PIRNR" id="PIRNR000381"/>
    </source>
</evidence>
<feature type="binding site" evidence="23">
    <location>
        <position position="706"/>
    </location>
    <ligand>
        <name>methylcob(III)alamin</name>
        <dbReference type="ChEBI" id="CHEBI:28115"/>
    </ligand>
</feature>
<dbReference type="Gene3D" id="3.20.20.330">
    <property type="entry name" value="Homocysteine-binding-like domain"/>
    <property type="match status" value="1"/>
</dbReference>
<feature type="binding site" evidence="22 24">
    <location>
        <position position="260"/>
    </location>
    <ligand>
        <name>Zn(2+)</name>
        <dbReference type="ChEBI" id="CHEBI:29105"/>
    </ligand>
</feature>
<evidence type="ECO:0000256" key="18">
    <source>
        <dbReference type="ARBA" id="ARBA00025552"/>
    </source>
</evidence>
<dbReference type="UniPathway" id="UPA00051">
    <property type="reaction ID" value="UER00081"/>
</dbReference>
<dbReference type="SUPFAM" id="SSF51717">
    <property type="entry name" value="Dihydropteroate synthetase-like"/>
    <property type="match status" value="1"/>
</dbReference>
<comment type="caution">
    <text evidence="31">The sequence shown here is derived from an EMBL/GenBank/DDBJ whole genome shotgun (WGS) entry which is preliminary data.</text>
</comment>
<dbReference type="Pfam" id="PF02965">
    <property type="entry name" value="Met_synt_B12"/>
    <property type="match status" value="1"/>
</dbReference>
<dbReference type="PROSITE" id="PS51337">
    <property type="entry name" value="B12_BINDING_NTER"/>
    <property type="match status" value="1"/>
</dbReference>
<dbReference type="Pfam" id="PF02574">
    <property type="entry name" value="S-methyl_trans"/>
    <property type="match status" value="1"/>
</dbReference>
<feature type="domain" description="B12-binding N-terminal" evidence="30">
    <location>
        <begin position="662"/>
        <end position="756"/>
    </location>
</feature>
<feature type="binding site" evidence="23">
    <location>
        <begin position="1203"/>
        <end position="1204"/>
    </location>
    <ligand>
        <name>S-adenosyl-L-methionine</name>
        <dbReference type="ChEBI" id="CHEBI:59789"/>
    </ligand>
</feature>
<keyword evidence="16 21" id="KW-0486">Methionine biosynthesis</keyword>
<comment type="catalytic activity">
    <reaction evidence="1 21">
        <text>(6S)-5-methyl-5,6,7,8-tetrahydrofolate + L-homocysteine = (6S)-5,6,7,8-tetrahydrofolate + L-methionine</text>
        <dbReference type="Rhea" id="RHEA:11172"/>
        <dbReference type="ChEBI" id="CHEBI:18608"/>
        <dbReference type="ChEBI" id="CHEBI:57453"/>
        <dbReference type="ChEBI" id="CHEBI:57844"/>
        <dbReference type="ChEBI" id="CHEBI:58199"/>
        <dbReference type="EC" id="2.1.1.13"/>
    </reaction>
</comment>
<dbReference type="FunFam" id="1.10.1240.10:FF:000001">
    <property type="entry name" value="Methionine synthase"/>
    <property type="match status" value="1"/>
</dbReference>
<evidence type="ECO:0000256" key="10">
    <source>
        <dbReference type="ARBA" id="ARBA00022628"/>
    </source>
</evidence>
<dbReference type="Pfam" id="PF02607">
    <property type="entry name" value="B12-binding_2"/>
    <property type="match status" value="1"/>
</dbReference>
<feature type="binding site" evidence="23">
    <location>
        <position position="1148"/>
    </location>
    <ligand>
        <name>S-adenosyl-L-methionine</name>
        <dbReference type="ChEBI" id="CHEBI:59789"/>
    </ligand>
</feature>
<evidence type="ECO:0000256" key="13">
    <source>
        <dbReference type="ARBA" id="ARBA00022723"/>
    </source>
</evidence>
<dbReference type="InterPro" id="IPR004223">
    <property type="entry name" value="VitB12-dep_Met_synth_activ_dom"/>
</dbReference>
<keyword evidence="13 21" id="KW-0479">Metal-binding</keyword>
<dbReference type="FunFam" id="3.20.20.330:FF:000001">
    <property type="entry name" value="Methionine synthase"/>
    <property type="match status" value="1"/>
</dbReference>
<evidence type="ECO:0000256" key="7">
    <source>
        <dbReference type="ARBA" id="ARBA00013998"/>
    </source>
</evidence>
<evidence type="ECO:0000256" key="11">
    <source>
        <dbReference type="ARBA" id="ARBA00022679"/>
    </source>
</evidence>
<feature type="binding site" evidence="22 24">
    <location>
        <position position="323"/>
    </location>
    <ligand>
        <name>Zn(2+)</name>
        <dbReference type="ChEBI" id="CHEBI:29105"/>
    </ligand>
</feature>
<evidence type="ECO:0000256" key="1">
    <source>
        <dbReference type="ARBA" id="ARBA00001700"/>
    </source>
</evidence>
<dbReference type="SUPFAM" id="SSF47644">
    <property type="entry name" value="Methionine synthase domain"/>
    <property type="match status" value="1"/>
</dbReference>
<dbReference type="GO" id="GO:0005829">
    <property type="term" value="C:cytosol"/>
    <property type="evidence" value="ECO:0007669"/>
    <property type="project" value="TreeGrafter"/>
</dbReference>
<dbReference type="InterPro" id="IPR006158">
    <property type="entry name" value="Cobalamin-bd"/>
</dbReference>
<keyword evidence="17 21" id="KW-0170">Cobalt</keyword>
<dbReference type="RefSeq" id="WP_160971951.1">
    <property type="nucleotide sequence ID" value="NZ_WWEN01000002.1"/>
</dbReference>
<dbReference type="InterPro" id="IPR000489">
    <property type="entry name" value="Pterin-binding_dom"/>
</dbReference>
<evidence type="ECO:0000256" key="3">
    <source>
        <dbReference type="ARBA" id="ARBA00001956"/>
    </source>
</evidence>
<organism evidence="31 32">
    <name type="scientific">Thalassovita mangrovi</name>
    <dbReference type="NCBI Taxonomy" id="2692236"/>
    <lineage>
        <taxon>Bacteria</taxon>
        <taxon>Pseudomonadati</taxon>
        <taxon>Pseudomonadota</taxon>
        <taxon>Alphaproteobacteria</taxon>
        <taxon>Rhodobacterales</taxon>
        <taxon>Roseobacteraceae</taxon>
        <taxon>Thalassovita</taxon>
    </lineage>
</organism>
<dbReference type="GO" id="GO:0008705">
    <property type="term" value="F:methionine synthase activity"/>
    <property type="evidence" value="ECO:0007669"/>
    <property type="project" value="UniProtKB-UniRule"/>
</dbReference>
<comment type="domain">
    <text evidence="21">Modular enzyme with four functionally distinct domains. The isolated Hcy-binding domain catalyzes methyl transfer from free methylcobalamin to homocysteine. The Hcy-binding domain in association with the pterin-binding domain catalyzes the methylation of cob(I)alamin by methyltetrahydrofolate and the methylation of homocysteine. The B12-binding domain binds the cofactor. The AdoMet activation domain binds S-adenosyl-L-methionine. Under aerobic conditions cob(I)alamin can be converted to inactive cob(II)alamin. Reductive methylation by S-adenosyl-L-methionine and flavodoxin regenerates methylcobalamin.</text>
</comment>
<dbReference type="InterPro" id="IPR011822">
    <property type="entry name" value="MetH"/>
</dbReference>
<evidence type="ECO:0000256" key="20">
    <source>
        <dbReference type="NCBIfam" id="TIGR02082"/>
    </source>
</evidence>
<keyword evidence="14" id="KW-0677">Repeat</keyword>
<dbReference type="EC" id="2.1.1.13" evidence="6 20"/>
<dbReference type="GO" id="GO:0031419">
    <property type="term" value="F:cobalamin binding"/>
    <property type="evidence" value="ECO:0007669"/>
    <property type="project" value="UniProtKB-UniRule"/>
</dbReference>
<dbReference type="InterPro" id="IPR036594">
    <property type="entry name" value="Meth_synthase_dom"/>
</dbReference>
<dbReference type="NCBIfam" id="TIGR02082">
    <property type="entry name" value="metH"/>
    <property type="match status" value="1"/>
</dbReference>
<feature type="binding site" description="axial binding residue" evidence="22">
    <location>
        <position position="772"/>
    </location>
    <ligand>
        <name>methylcob(III)alamin</name>
        <dbReference type="ChEBI" id="CHEBI:28115"/>
    </ligand>
    <ligandPart>
        <name>Co</name>
        <dbReference type="ChEBI" id="CHEBI:27638"/>
    </ligandPart>
</feature>
<dbReference type="PANTHER" id="PTHR45833:SF1">
    <property type="entry name" value="METHIONINE SYNTHASE"/>
    <property type="match status" value="1"/>
</dbReference>
<feature type="domain" description="Pterin-binding" evidence="27">
    <location>
        <begin position="369"/>
        <end position="634"/>
    </location>
</feature>
<feature type="domain" description="Hcy-binding" evidence="26">
    <location>
        <begin position="11"/>
        <end position="338"/>
    </location>
</feature>
<evidence type="ECO:0000259" key="28">
    <source>
        <dbReference type="PROSITE" id="PS50974"/>
    </source>
</evidence>
<dbReference type="InterPro" id="IPR036589">
    <property type="entry name" value="HCY_dom_sf"/>
</dbReference>
<feature type="binding site" evidence="23">
    <location>
        <position position="874"/>
    </location>
    <ligand>
        <name>methylcob(III)alamin</name>
        <dbReference type="ChEBI" id="CHEBI:28115"/>
    </ligand>
</feature>
<dbReference type="FunFam" id="3.20.20.20:FF:000002">
    <property type="entry name" value="Methionine synthase"/>
    <property type="match status" value="1"/>
</dbReference>
<keyword evidence="10 21" id="KW-0846">Cobalamin</keyword>
<evidence type="ECO:0000256" key="9">
    <source>
        <dbReference type="ARBA" id="ARBA00022605"/>
    </source>
</evidence>
<gene>
    <name evidence="31" type="primary">metH</name>
    <name evidence="31" type="ORF">GR167_02905</name>
</gene>
<dbReference type="Pfam" id="PF00809">
    <property type="entry name" value="Pterin_bind"/>
    <property type="match status" value="1"/>
</dbReference>
<name>A0A6L8LIH0_9RHOB</name>
<evidence type="ECO:0000256" key="17">
    <source>
        <dbReference type="ARBA" id="ARBA00023285"/>
    </source>
</evidence>
<dbReference type="Gene3D" id="3.40.50.280">
    <property type="entry name" value="Cobalamin-binding domain"/>
    <property type="match status" value="1"/>
</dbReference>
<sequence length="1249" mass="136554">MSSQLRRSPVFDLIHAAARDRILMLDGAMGTQIQKLGLVEGDFSGCGKSGCSCHAHIHSDQPQKGNNDLLNLTRPDIIEEIHFQYAMAGADFAETNTFSSTTIAQADYSLEDKVDDLNFFGAQLARKAMDRAEAVDGRKRFVAGAMGPTNRTASISPDVNNPGYRAVTFDDLRAAYAQQARALIRGGADILLIETIFDTLNAKAAIFACEEVFVENGERLPVMISGTITDLSGRTLSGQTPTAFWHSVRHAQPLTVGLNCALGADAMRPHLAELSGVADTMICAYPNAGLPNEMGEYDETPEYMAQQVAGFAREGLVNIVGGCCGSTYDHIRAIAEAVKGIAPRKLPEIAPQMRLSGLEPFTLTDDIPFVNVGERTNVTGSARFRKLITNGDYAAALDVARNQVENGAQIIDVNMDEGLIDSKQAMIEFLNLIASEPDIARVPLMIDSSKWEVIEAGLQCVQGKSVVNSISMKEGEESFLKQARLCRAYGAAVVVMAFDEVGQADTEDRKVEICTRAYKLLTEEVGFPPEDIIFDPNVFAVATGIEEHDNYGVDFIEATRRITTDLPHVHVSGGVSNLSFSFRGNEPVREAMHAVFLYHAIQVGMDMGIVNAGQLAVYDQIDPELREACEDVVLNRRPDATERMLEIAEKYRGQGGVKGVEKDMSWREWPVEKRLEHALVNGITEFIEEDTEEARLSADKPLHVIEGPLMAGMNVVGDLFGAGKMFLPQVVKSARVMKQAVAVLLPYLEAEKDGAARSAGKVLMATVKGDVHDIGKNIVGVVLACNNYEIIDLGVMVPAEKILATAKEQGVDVIGLSGLITPSLDEMVHVASEMERLDMNLPLLIGGATTSKVHTAVKIHPNYHHGQAIYVTDASRAVGVVSSLLSEEQKPGYIADIREEYAKVAEKHARAELAKKRISVAEARANALQLDWDAYQPVAPTFLGTKVFDGWDLADLAKYIDWTPFFQSWEMKGIYPKILDDEKQGEAARQLFADAQDMLQRIIEENWFHPRAVVGFWPANAVGDDIRLFTDEGRGAELATLHTLRQQSAKRAGRPNVALSDFVGPEGVADHVGGFVVTTGAEEDKIAKAFEDKNDDYSAIMVKALADRFAEAFAERLHEYVRKELWAYAPDEALSNAELIREGYDGIRPAPGYPAQPDHTEKSTLFNLLDAEAATGVELTGSFAMWPGASVSGLYIAHPEAYYFGVAKVERDQVEDYATRKGMELAEAERWLGPVLNYNPADFKKAAAE</sequence>
<dbReference type="Gene3D" id="3.10.196.10">
    <property type="entry name" value="Vitamin B12-dependent methionine synthase, activation domain"/>
    <property type="match status" value="1"/>
</dbReference>
<feature type="binding site" evidence="23">
    <location>
        <position position="821"/>
    </location>
    <ligand>
        <name>methylcob(III)alamin</name>
        <dbReference type="ChEBI" id="CHEBI:28115"/>
    </ligand>
</feature>
<dbReference type="NCBIfam" id="NF007024">
    <property type="entry name" value="PRK09490.1"/>
    <property type="match status" value="1"/>
</dbReference>
<keyword evidence="11 21" id="KW-0808">Transferase</keyword>
<comment type="similarity">
    <text evidence="5">Belongs to the vitamin-B12 dependent methionine synthase family.</text>
</comment>
<keyword evidence="15 21" id="KW-0862">Zinc</keyword>
<dbReference type="CDD" id="cd02069">
    <property type="entry name" value="methionine_synthase_B12_BD"/>
    <property type="match status" value="1"/>
</dbReference>
<evidence type="ECO:0000256" key="2">
    <source>
        <dbReference type="ARBA" id="ARBA00001947"/>
    </source>
</evidence>